<evidence type="ECO:0000256" key="1">
    <source>
        <dbReference type="SAM" id="MobiDB-lite"/>
    </source>
</evidence>
<dbReference type="SUPFAM" id="SSF49899">
    <property type="entry name" value="Concanavalin A-like lectins/glucanases"/>
    <property type="match status" value="1"/>
</dbReference>
<feature type="domain" description="DUF11" evidence="2">
    <location>
        <begin position="462"/>
        <end position="579"/>
    </location>
</feature>
<organism evidence="3 4">
    <name type="scientific">Conexibacter stalactiti</name>
    <dbReference type="NCBI Taxonomy" id="1940611"/>
    <lineage>
        <taxon>Bacteria</taxon>
        <taxon>Bacillati</taxon>
        <taxon>Actinomycetota</taxon>
        <taxon>Thermoleophilia</taxon>
        <taxon>Solirubrobacterales</taxon>
        <taxon>Conexibacteraceae</taxon>
        <taxon>Conexibacter</taxon>
    </lineage>
</organism>
<evidence type="ECO:0000259" key="2">
    <source>
        <dbReference type="Pfam" id="PF01345"/>
    </source>
</evidence>
<dbReference type="NCBIfam" id="TIGR01451">
    <property type="entry name" value="B_ant_repeat"/>
    <property type="match status" value="2"/>
</dbReference>
<dbReference type="InterPro" id="IPR013320">
    <property type="entry name" value="ConA-like_dom_sf"/>
</dbReference>
<feature type="non-terminal residue" evidence="3">
    <location>
        <position position="812"/>
    </location>
</feature>
<sequence length="812" mass="83681">MGVLLLLVVVLALAAPVARGDVLLDESFSGPTASIPLRVGGSFVPCLTASTDTAQANVAGCAPGQPSIPAGGDADGQGALRLTDNGRDRSGFAIYRRAFPLTEGLRFTFTTFAYNGTRVPGYGAADGISVFLADGAIAASTPGAFGGSLGYAQKSLDFEASVPDIAGVPGGYVGVGIDEFGNFANDREARGYGCSSRVDRDIHPNYVSLRGAGVAGSDWLRGYCLLDREPAPGVLDAPDAVSRAAPGVAHTFRLEVDPAGNPDGTPNLAARVRLLADMASTGAFVPVLDAPLPPDPPTTFEFGMAASTGMGTNIHELRALRLETLRDLPRWTLAKSHPEPLVAGTRGRFTLRAALAADGGAAYAPVTLDDDLPPGLTVAEPPHGDGWECGATVLGSATTRCTYAASLTDPLTPGTRLPPVTVPVAVAADAVGERVNVARLSGDELLEPVIARDPFELGRSLDLRIDKRAQPARIAAGDTTSFTLVVVNDGPSDAPRVLVTDRVPEGLRYADALPSQGSCRRTAALLRCRLGGLRAGASAHIVIDAVATAAASGRTLRNVAVVRAAGDRDPRNDEDDAAVEVVGPDDPSPPPAPIPPPPPLPPTPMPTGGEVAQLVVEKRAAVARAQVGQPVDYEIRVRNTGSATARDVVLTDTTTLAGDVRAAAAATTLAGSVRPIASLRRACTRSSGTVVRCRLGDLAPGATTTIRAQVVYERAGRALDTASVAPAYGSLEARSDTAGVIAAGGAALAIEKHASRTRLHVGDAVRFRIAVRSLGPEPARRLRVCDRLPRALRLLAAPGARRAPAARAARPA</sequence>
<feature type="compositionally biased region" description="Pro residues" evidence="1">
    <location>
        <begin position="586"/>
        <end position="605"/>
    </location>
</feature>
<dbReference type="Pfam" id="PF01345">
    <property type="entry name" value="DUF11"/>
    <property type="match status" value="3"/>
</dbReference>
<dbReference type="InterPro" id="IPR013783">
    <property type="entry name" value="Ig-like_fold"/>
</dbReference>
<keyword evidence="4" id="KW-1185">Reference proteome</keyword>
<dbReference type="RefSeq" id="WP_412103080.1">
    <property type="nucleotide sequence ID" value="NZ_JAYWIT010000129.1"/>
</dbReference>
<reference evidence="4" key="1">
    <citation type="submission" date="2023-07" db="EMBL/GenBank/DDBJ databases">
        <title>Conexibacter stalactiti sp. nov., isolated from stalactites in a lava cave and emended description of the genus Conexibacter.</title>
        <authorList>
            <person name="Lee S.D."/>
        </authorList>
    </citation>
    <scope>NUCLEOTIDE SEQUENCE [LARGE SCALE GENOMIC DNA]</scope>
    <source>
        <strain evidence="4">KCTC 39840</strain>
    </source>
</reference>
<dbReference type="Gene3D" id="2.60.120.200">
    <property type="match status" value="1"/>
</dbReference>
<name>A0ABU4I0I6_9ACTN</name>
<evidence type="ECO:0000313" key="3">
    <source>
        <dbReference type="EMBL" id="MDW5598265.1"/>
    </source>
</evidence>
<evidence type="ECO:0000313" key="4">
    <source>
        <dbReference type="Proteomes" id="UP001284601"/>
    </source>
</evidence>
<feature type="domain" description="DUF11" evidence="2">
    <location>
        <begin position="748"/>
        <end position="797"/>
    </location>
</feature>
<dbReference type="PANTHER" id="PTHR34819">
    <property type="entry name" value="LARGE CYSTEINE-RICH PERIPLASMIC PROTEIN OMCB"/>
    <property type="match status" value="1"/>
</dbReference>
<dbReference type="Gene3D" id="2.60.40.10">
    <property type="entry name" value="Immunoglobulins"/>
    <property type="match status" value="1"/>
</dbReference>
<feature type="domain" description="DUF11" evidence="2">
    <location>
        <begin position="614"/>
        <end position="725"/>
    </location>
</feature>
<proteinExistence type="predicted"/>
<protein>
    <recommendedName>
        <fullName evidence="2">DUF11 domain-containing protein</fullName>
    </recommendedName>
</protein>
<dbReference type="PANTHER" id="PTHR34819:SF3">
    <property type="entry name" value="CELL SURFACE PROTEIN"/>
    <property type="match status" value="1"/>
</dbReference>
<dbReference type="InterPro" id="IPR001434">
    <property type="entry name" value="OmcB-like_DUF11"/>
</dbReference>
<dbReference type="InterPro" id="IPR051172">
    <property type="entry name" value="Chlamydia_OmcB"/>
</dbReference>
<dbReference type="InterPro" id="IPR047589">
    <property type="entry name" value="DUF11_rpt"/>
</dbReference>
<feature type="region of interest" description="Disordered" evidence="1">
    <location>
        <begin position="566"/>
        <end position="608"/>
    </location>
</feature>
<dbReference type="Proteomes" id="UP001284601">
    <property type="component" value="Unassembled WGS sequence"/>
</dbReference>
<dbReference type="EMBL" id="JAWSTH010000129">
    <property type="protein sequence ID" value="MDW5598265.1"/>
    <property type="molecule type" value="Genomic_DNA"/>
</dbReference>
<comment type="caution">
    <text evidence="3">The sequence shown here is derived from an EMBL/GenBank/DDBJ whole genome shotgun (WGS) entry which is preliminary data.</text>
</comment>
<accession>A0ABU4I0I6</accession>
<gene>
    <name evidence="3" type="ORF">R7226_28160</name>
</gene>